<dbReference type="Pfam" id="PF19040">
    <property type="entry name" value="SGNH"/>
    <property type="match status" value="1"/>
</dbReference>
<gene>
    <name evidence="4" type="ORF">DPPLL_05780</name>
</gene>
<evidence type="ECO:0000256" key="1">
    <source>
        <dbReference type="SAM" id="Phobius"/>
    </source>
</evidence>
<sequence>MGKGAGSATIDYRPDIDGLRAVAVLSVFAFHLFPERLPGGFLGVDIFFVISGYLITSIIVRENRRGIFSFSRFYARRIKRIFPALFFVLLVSAPIGILLLIPETYTNFMASARYAAGQLANFFFSREVGYFEEGFSGQPLLHTWSLGVEEQFYLCWPLFIVFCFWLVRRQVVGPRSFPAADPQRRTDTIEQSAFTGRRFIFGAFLVLAVVSFVACFILAERDPQQAFYMFYSRAWEFCVGGAVALFPATAARRSALAGWVATAGLVLLGYSFLQVNQDYLGGSFLRFGVLLPCLGAAFLIWAGTVASPANRLLAGPVPVAIGKISYSLYLFHWPIIIFYKVAFDRHEIQPVPALIIVAASLILATLSYFLVEQPARKSRWPDKRVFAVGLLVIAVFASSFKLLEKYGQASWRITAYAEAAAREPKRVPAGCHQMEMDGVHYLDCDVSGRDDAPKIALVGDSHAPHYLPALVSWAEENGYDVIFLGVAGCPMLLGDVRIDSTIDAEHEEQCSAALPFFAEQVVTDPAVEMVLIAQRFDLFYDGKGYLNTNRRYFFKDESGGVIREHTEYFRDRLAETVAGIRALGKEVVLLKQVPLFGSIDACVWEPRLKSMLSRERLCQYDPSFIEKWQRPSITFVEEFARSHQVPVIDPFACLSSPLHGGVNIYGNIDHLNAHGFVALIPCISREMDVLLENLAGSESRQQSTAETMRTDDAGY</sequence>
<feature type="domain" description="SGNH" evidence="3">
    <location>
        <begin position="442"/>
        <end position="681"/>
    </location>
</feature>
<feature type="transmembrane region" description="Helical" evidence="1">
    <location>
        <begin position="285"/>
        <end position="305"/>
    </location>
</feature>
<organism evidence="4 5">
    <name type="scientific">Desulfofustis limnaeus</name>
    <dbReference type="NCBI Taxonomy" id="2740163"/>
    <lineage>
        <taxon>Bacteria</taxon>
        <taxon>Pseudomonadati</taxon>
        <taxon>Thermodesulfobacteriota</taxon>
        <taxon>Desulfobulbia</taxon>
        <taxon>Desulfobulbales</taxon>
        <taxon>Desulfocapsaceae</taxon>
        <taxon>Desulfofustis</taxon>
    </lineage>
</organism>
<feature type="transmembrane region" description="Helical" evidence="1">
    <location>
        <begin position="199"/>
        <end position="219"/>
    </location>
</feature>
<evidence type="ECO:0000313" key="4">
    <source>
        <dbReference type="EMBL" id="BDD86213.1"/>
    </source>
</evidence>
<feature type="transmembrane region" description="Helical" evidence="1">
    <location>
        <begin position="81"/>
        <end position="101"/>
    </location>
</feature>
<keyword evidence="1" id="KW-1133">Transmembrane helix</keyword>
<accession>A0ABN6LZZ9</accession>
<dbReference type="EMBL" id="AP025516">
    <property type="protein sequence ID" value="BDD86213.1"/>
    <property type="molecule type" value="Genomic_DNA"/>
</dbReference>
<dbReference type="PANTHER" id="PTHR23028">
    <property type="entry name" value="ACETYLTRANSFERASE"/>
    <property type="match status" value="1"/>
</dbReference>
<protein>
    <recommendedName>
        <fullName evidence="6">Acyltransferase</fullName>
    </recommendedName>
</protein>
<evidence type="ECO:0000313" key="5">
    <source>
        <dbReference type="Proteomes" id="UP000830055"/>
    </source>
</evidence>
<keyword evidence="1" id="KW-0472">Membrane</keyword>
<feature type="transmembrane region" description="Helical" evidence="1">
    <location>
        <begin position="151"/>
        <end position="167"/>
    </location>
</feature>
<keyword evidence="5" id="KW-1185">Reference proteome</keyword>
<dbReference type="InterPro" id="IPR050879">
    <property type="entry name" value="Acyltransferase_3"/>
</dbReference>
<proteinExistence type="predicted"/>
<dbReference type="InterPro" id="IPR002656">
    <property type="entry name" value="Acyl_transf_3_dom"/>
</dbReference>
<dbReference type="PANTHER" id="PTHR23028:SF53">
    <property type="entry name" value="ACYL_TRANSF_3 DOMAIN-CONTAINING PROTEIN"/>
    <property type="match status" value="1"/>
</dbReference>
<feature type="transmembrane region" description="Helical" evidence="1">
    <location>
        <begin position="351"/>
        <end position="371"/>
    </location>
</feature>
<name>A0ABN6LZZ9_9BACT</name>
<evidence type="ECO:0008006" key="6">
    <source>
        <dbReference type="Google" id="ProtNLM"/>
    </source>
</evidence>
<evidence type="ECO:0000259" key="3">
    <source>
        <dbReference type="Pfam" id="PF19040"/>
    </source>
</evidence>
<feature type="transmembrane region" description="Helical" evidence="1">
    <location>
        <begin position="317"/>
        <end position="339"/>
    </location>
</feature>
<reference evidence="4 5" key="1">
    <citation type="submission" date="2022-01" db="EMBL/GenBank/DDBJ databases">
        <title>Desulfofustis limnae sp. nov., a novel mesophilic sulfate-reducing bacterium isolated from marsh soil.</title>
        <authorList>
            <person name="Watanabe M."/>
            <person name="Takahashi A."/>
            <person name="Kojima H."/>
            <person name="Fukui M."/>
        </authorList>
    </citation>
    <scope>NUCLEOTIDE SEQUENCE [LARGE SCALE GENOMIC DNA]</scope>
    <source>
        <strain evidence="4 5">PPLL</strain>
    </source>
</reference>
<dbReference type="Proteomes" id="UP000830055">
    <property type="component" value="Chromosome"/>
</dbReference>
<feature type="transmembrane region" description="Helical" evidence="1">
    <location>
        <begin position="40"/>
        <end position="60"/>
    </location>
</feature>
<keyword evidence="1" id="KW-0812">Transmembrane</keyword>
<evidence type="ECO:0000259" key="2">
    <source>
        <dbReference type="Pfam" id="PF01757"/>
    </source>
</evidence>
<feature type="transmembrane region" description="Helical" evidence="1">
    <location>
        <begin position="255"/>
        <end position="273"/>
    </location>
</feature>
<dbReference type="Pfam" id="PF01757">
    <property type="entry name" value="Acyl_transf_3"/>
    <property type="match status" value="1"/>
</dbReference>
<dbReference type="InterPro" id="IPR043968">
    <property type="entry name" value="SGNH"/>
</dbReference>
<feature type="domain" description="Acyltransferase 3" evidence="2">
    <location>
        <begin position="15"/>
        <end position="366"/>
    </location>
</feature>
<dbReference type="SUPFAM" id="SSF52266">
    <property type="entry name" value="SGNH hydrolase"/>
    <property type="match status" value="1"/>
</dbReference>
<feature type="transmembrane region" description="Helical" evidence="1">
    <location>
        <begin position="225"/>
        <end position="248"/>
    </location>
</feature>
<feature type="transmembrane region" description="Helical" evidence="1">
    <location>
        <begin position="383"/>
        <end position="403"/>
    </location>
</feature>
<dbReference type="RefSeq" id="WP_284153308.1">
    <property type="nucleotide sequence ID" value="NZ_AP025516.1"/>
</dbReference>